<dbReference type="Proteomes" id="UP000737402">
    <property type="component" value="Unassembled WGS sequence"/>
</dbReference>
<proteinExistence type="predicted"/>
<feature type="signal peptide" evidence="1">
    <location>
        <begin position="1"/>
        <end position="23"/>
    </location>
</feature>
<protein>
    <recommendedName>
        <fullName evidence="4">F5/8 type C domain-containing protein</fullName>
    </recommendedName>
</protein>
<gene>
    <name evidence="2" type="ORF">JOC95_000397</name>
</gene>
<name>A0ABS2NV70_9BACI</name>
<accession>A0ABS2NV70</accession>
<comment type="caution">
    <text evidence="2">The sequence shown here is derived from an EMBL/GenBank/DDBJ whole genome shotgun (WGS) entry which is preliminary data.</text>
</comment>
<sequence>MFRKTKKGLVAVVLTLSLSSVMAAMSYSSASVTNDMSVKLTDTSSALLALEPSSEHNAATDAHITANMLKLDLSKGYNNGDFGVQPNSTYSWNDLFKVKNNSEHEVTVSIKTNPNVNDGRIQLFASADGNSWTRISNIHSQNPGGVLTFVLPANTEKWIDVKTAASNGHVKVTDLDLIVEAVKN</sequence>
<keyword evidence="3" id="KW-1185">Reference proteome</keyword>
<evidence type="ECO:0000313" key="3">
    <source>
        <dbReference type="Proteomes" id="UP000737402"/>
    </source>
</evidence>
<organism evidence="2 3">
    <name type="scientific">Sutcliffiella tianshenii</name>
    <dbReference type="NCBI Taxonomy" id="1463404"/>
    <lineage>
        <taxon>Bacteria</taxon>
        <taxon>Bacillati</taxon>
        <taxon>Bacillota</taxon>
        <taxon>Bacilli</taxon>
        <taxon>Bacillales</taxon>
        <taxon>Bacillaceae</taxon>
        <taxon>Sutcliffiella</taxon>
    </lineage>
</organism>
<keyword evidence="1" id="KW-0732">Signal</keyword>
<reference evidence="2 3" key="1">
    <citation type="submission" date="2021-01" db="EMBL/GenBank/DDBJ databases">
        <title>Genomic Encyclopedia of Type Strains, Phase IV (KMG-IV): sequencing the most valuable type-strain genomes for metagenomic binning, comparative biology and taxonomic classification.</title>
        <authorList>
            <person name="Goeker M."/>
        </authorList>
    </citation>
    <scope>NUCLEOTIDE SEQUENCE [LARGE SCALE GENOMIC DNA]</scope>
    <source>
        <strain evidence="2 3">DSM 25879</strain>
    </source>
</reference>
<feature type="chain" id="PRO_5046975692" description="F5/8 type C domain-containing protein" evidence="1">
    <location>
        <begin position="24"/>
        <end position="184"/>
    </location>
</feature>
<evidence type="ECO:0000313" key="2">
    <source>
        <dbReference type="EMBL" id="MBM7618555.1"/>
    </source>
</evidence>
<evidence type="ECO:0000256" key="1">
    <source>
        <dbReference type="SAM" id="SignalP"/>
    </source>
</evidence>
<dbReference type="Pfam" id="PF06510">
    <property type="entry name" value="DUF1102"/>
    <property type="match status" value="1"/>
</dbReference>
<dbReference type="InterPro" id="IPR009482">
    <property type="entry name" value="DUF1102"/>
</dbReference>
<dbReference type="EMBL" id="JAFBED010000001">
    <property type="protein sequence ID" value="MBM7618555.1"/>
    <property type="molecule type" value="Genomic_DNA"/>
</dbReference>
<dbReference type="RefSeq" id="WP_204412870.1">
    <property type="nucleotide sequence ID" value="NZ_JAFBED010000001.1"/>
</dbReference>
<evidence type="ECO:0008006" key="4">
    <source>
        <dbReference type="Google" id="ProtNLM"/>
    </source>
</evidence>